<sequence length="407" mass="45912">MTEGNKRHVLGDLTNKRKRPPQIVLDKFENQYKFGRLGEMDAIGATSGSCSQVEKEILTKGKEKVGSMLANHRIAENVGRKFSLFFNSSKNHGPLFPQTMKENLSLDLSQSSKVSEDAPCSLTPELLPGRSGNAAHTGKSSYSCFSHGCLHDQHNKSEDSSPLSEDYSQKSEELQEDYETDNADFSKHAMKNLREDMKSFPLNHTDSDLSQMKVHGVVEDDDEDDDEDDELLTQDLLGKSFSRSCLRPSEFDAGNLAGLNDVHDTSNIDAVVKVQDNIGFENSCSCSFCLKAAYMWMDLHYQDARGRLSALKKSRRYAKSIDQRFPSHDFIAKLDQDNSDLSNKLEFDLMQHWRSLFVHTENILTVESTQISANIQTYDQASLLKLKDLKEKCRKDLEMVSVASDRK</sequence>
<dbReference type="PANTHER" id="PTHR33924:SF1">
    <property type="entry name" value="DNA-DIRECTED RNA POLYMERASE SUBUNIT BETA"/>
    <property type="match status" value="1"/>
</dbReference>
<reference evidence="3" key="1">
    <citation type="submission" date="2025-08" db="UniProtKB">
        <authorList>
            <consortium name="RefSeq"/>
        </authorList>
    </citation>
    <scope>IDENTIFICATION</scope>
</reference>
<name>A0AB40BGH9_DIOCR</name>
<accession>A0AB40BGH9</accession>
<evidence type="ECO:0000256" key="1">
    <source>
        <dbReference type="SAM" id="MobiDB-lite"/>
    </source>
</evidence>
<dbReference type="AlphaFoldDB" id="A0AB40BGH9"/>
<dbReference type="GeneID" id="120262462"/>
<dbReference type="Proteomes" id="UP001515500">
    <property type="component" value="Chromosome 5"/>
</dbReference>
<keyword evidence="2" id="KW-1185">Reference proteome</keyword>
<dbReference type="PANTHER" id="PTHR33924">
    <property type="entry name" value="CATION-TRANSPORTING ATPASE"/>
    <property type="match status" value="1"/>
</dbReference>
<gene>
    <name evidence="3" type="primary">LOC120262462</name>
</gene>
<evidence type="ECO:0000313" key="2">
    <source>
        <dbReference type="Proteomes" id="UP001515500"/>
    </source>
</evidence>
<feature type="region of interest" description="Disordered" evidence="1">
    <location>
        <begin position="115"/>
        <end position="134"/>
    </location>
</feature>
<evidence type="ECO:0000313" key="3">
    <source>
        <dbReference type="RefSeq" id="XP_039126510.1"/>
    </source>
</evidence>
<feature type="region of interest" description="Disordered" evidence="1">
    <location>
        <begin position="153"/>
        <end position="182"/>
    </location>
</feature>
<dbReference type="RefSeq" id="XP_039126510.1">
    <property type="nucleotide sequence ID" value="XM_039270576.1"/>
</dbReference>
<proteinExistence type="predicted"/>
<organism evidence="2 3">
    <name type="scientific">Dioscorea cayennensis subsp. rotundata</name>
    <name type="common">White Guinea yam</name>
    <name type="synonym">Dioscorea rotundata</name>
    <dbReference type="NCBI Taxonomy" id="55577"/>
    <lineage>
        <taxon>Eukaryota</taxon>
        <taxon>Viridiplantae</taxon>
        <taxon>Streptophyta</taxon>
        <taxon>Embryophyta</taxon>
        <taxon>Tracheophyta</taxon>
        <taxon>Spermatophyta</taxon>
        <taxon>Magnoliopsida</taxon>
        <taxon>Liliopsida</taxon>
        <taxon>Dioscoreales</taxon>
        <taxon>Dioscoreaceae</taxon>
        <taxon>Dioscorea</taxon>
    </lineage>
</organism>
<protein>
    <submittedName>
        <fullName evidence="3">Uncharacterized protein LOC120262462 isoform X1</fullName>
    </submittedName>
</protein>